<comment type="pathway">
    <text evidence="2">Pyrimidine metabolism; UMP biosynthesis via salvage pathway; UMP from uracil: step 1/1.</text>
</comment>
<dbReference type="EMBL" id="GBHO01045585">
    <property type="protein sequence ID" value="JAF98018.1"/>
    <property type="molecule type" value="Transcribed_RNA"/>
</dbReference>
<evidence type="ECO:0000256" key="1">
    <source>
        <dbReference type="ARBA" id="ARBA00001946"/>
    </source>
</evidence>
<accession>A0A0A9VQG4</accession>
<feature type="domain" description="Phosphoribosyltransferase" evidence="10">
    <location>
        <begin position="3"/>
        <end position="210"/>
    </location>
</feature>
<dbReference type="InterPro" id="IPR000836">
    <property type="entry name" value="PRTase_dom"/>
</dbReference>
<protein>
    <recommendedName>
        <fullName evidence="4">uracil phosphoribosyltransferase</fullName>
        <ecNumber evidence="4">2.4.2.9</ecNumber>
    </recommendedName>
</protein>
<keyword evidence="8" id="KW-0547">Nucleotide-binding</keyword>
<reference evidence="11" key="2">
    <citation type="submission" date="2014-07" db="EMBL/GenBank/DDBJ databases">
        <authorList>
            <person name="Hull J."/>
        </authorList>
    </citation>
    <scope>NUCLEOTIDE SEQUENCE</scope>
</reference>
<evidence type="ECO:0000256" key="3">
    <source>
        <dbReference type="ARBA" id="ARBA00009516"/>
    </source>
</evidence>
<evidence type="ECO:0000256" key="2">
    <source>
        <dbReference type="ARBA" id="ARBA00005180"/>
    </source>
</evidence>
<reference evidence="11" key="1">
    <citation type="journal article" date="2014" name="PLoS ONE">
        <title>Transcriptome-Based Identification of ABC Transporters in the Western Tarnished Plant Bug Lygus hesperus.</title>
        <authorList>
            <person name="Hull J.J."/>
            <person name="Chaney K."/>
            <person name="Geib S.M."/>
            <person name="Fabrick J.A."/>
            <person name="Brent C.S."/>
            <person name="Walsh D."/>
            <person name="Lavine L.C."/>
        </authorList>
    </citation>
    <scope>NUCLEOTIDE SEQUENCE</scope>
</reference>
<evidence type="ECO:0000256" key="7">
    <source>
        <dbReference type="ARBA" id="ARBA00022679"/>
    </source>
</evidence>
<dbReference type="Pfam" id="PF14681">
    <property type="entry name" value="UPRTase"/>
    <property type="match status" value="1"/>
</dbReference>
<name>A0A0A9VQG4_LYGHE</name>
<keyword evidence="9" id="KW-0342">GTP-binding</keyword>
<sequence>MERTPNLHAIHTYVRDKSVDNDTFLFALERLVNLVVQFALVYVRYHPTDVVTPTDSTFHGAKLDTCISVVTITRTGDIFETAIRNHIPISSYGKIVIHQESRSSMKQGPRLYYAKLSPDIKDPNSTVLLFDGVLSTGNAVNMAIQVLLDHGVRQENIMLVCLVAAPDGLYRLVTFYPKITIIVSWVDDSIDHRGYAVPGIGYLGDRYFGTPIQ</sequence>
<dbReference type="AlphaFoldDB" id="A0A0A9VQG4"/>
<dbReference type="SUPFAM" id="SSF53271">
    <property type="entry name" value="PRTase-like"/>
    <property type="match status" value="1"/>
</dbReference>
<evidence type="ECO:0000256" key="9">
    <source>
        <dbReference type="ARBA" id="ARBA00023134"/>
    </source>
</evidence>
<dbReference type="Gene3D" id="3.40.50.2020">
    <property type="match status" value="1"/>
</dbReference>
<dbReference type="CDD" id="cd06223">
    <property type="entry name" value="PRTases_typeI"/>
    <property type="match status" value="1"/>
</dbReference>
<dbReference type="EC" id="2.4.2.9" evidence="4"/>
<keyword evidence="5" id="KW-0021">Allosteric enzyme</keyword>
<dbReference type="GO" id="GO:0008655">
    <property type="term" value="P:pyrimidine-containing compound salvage"/>
    <property type="evidence" value="ECO:0007669"/>
    <property type="project" value="UniProtKB-ARBA"/>
</dbReference>
<dbReference type="InterPro" id="IPR029057">
    <property type="entry name" value="PRTase-like"/>
</dbReference>
<dbReference type="GO" id="GO:0004845">
    <property type="term" value="F:uracil phosphoribosyltransferase activity"/>
    <property type="evidence" value="ECO:0007669"/>
    <property type="project" value="UniProtKB-EC"/>
</dbReference>
<proteinExistence type="inferred from homology"/>
<comment type="similarity">
    <text evidence="3">Belongs to the UPRTase family.</text>
</comment>
<dbReference type="FunFam" id="3.40.50.2020:FF:000023">
    <property type="entry name" value="Probable uracil phosphoribosyltransferase"/>
    <property type="match status" value="1"/>
</dbReference>
<evidence type="ECO:0000256" key="8">
    <source>
        <dbReference type="ARBA" id="ARBA00022741"/>
    </source>
</evidence>
<evidence type="ECO:0000313" key="11">
    <source>
        <dbReference type="EMBL" id="JAF98018.1"/>
    </source>
</evidence>
<comment type="cofactor">
    <cofactor evidence="1">
        <name>Mg(2+)</name>
        <dbReference type="ChEBI" id="CHEBI:18420"/>
    </cofactor>
</comment>
<keyword evidence="6 11" id="KW-0328">Glycosyltransferase</keyword>
<dbReference type="GO" id="GO:0005525">
    <property type="term" value="F:GTP binding"/>
    <property type="evidence" value="ECO:0007669"/>
    <property type="project" value="UniProtKB-KW"/>
</dbReference>
<gene>
    <name evidence="11" type="primary">uprt_1</name>
    <name evidence="11" type="ORF">CM83_101793</name>
</gene>
<evidence type="ECO:0000256" key="4">
    <source>
        <dbReference type="ARBA" id="ARBA00011894"/>
    </source>
</evidence>
<organism evidence="11">
    <name type="scientific">Lygus hesperus</name>
    <name type="common">Western plant bug</name>
    <dbReference type="NCBI Taxonomy" id="30085"/>
    <lineage>
        <taxon>Eukaryota</taxon>
        <taxon>Metazoa</taxon>
        <taxon>Ecdysozoa</taxon>
        <taxon>Arthropoda</taxon>
        <taxon>Hexapoda</taxon>
        <taxon>Insecta</taxon>
        <taxon>Pterygota</taxon>
        <taxon>Neoptera</taxon>
        <taxon>Paraneoptera</taxon>
        <taxon>Hemiptera</taxon>
        <taxon>Heteroptera</taxon>
        <taxon>Panheteroptera</taxon>
        <taxon>Cimicomorpha</taxon>
        <taxon>Miridae</taxon>
        <taxon>Mirini</taxon>
        <taxon>Lygus</taxon>
    </lineage>
</organism>
<evidence type="ECO:0000256" key="5">
    <source>
        <dbReference type="ARBA" id="ARBA00022533"/>
    </source>
</evidence>
<evidence type="ECO:0000259" key="10">
    <source>
        <dbReference type="Pfam" id="PF14681"/>
    </source>
</evidence>
<evidence type="ECO:0000256" key="6">
    <source>
        <dbReference type="ARBA" id="ARBA00022676"/>
    </source>
</evidence>
<keyword evidence="7 11" id="KW-0808">Transferase</keyword>